<dbReference type="PANTHER" id="PTHR43642:SF1">
    <property type="entry name" value="HYBRID SIGNAL TRANSDUCTION HISTIDINE KINASE G"/>
    <property type="match status" value="1"/>
</dbReference>
<evidence type="ECO:0000259" key="5">
    <source>
        <dbReference type="PROSITE" id="PS50043"/>
    </source>
</evidence>
<dbReference type="SMART" id="SM00065">
    <property type="entry name" value="GAF"/>
    <property type="match status" value="1"/>
</dbReference>
<evidence type="ECO:0000256" key="2">
    <source>
        <dbReference type="ARBA" id="ARBA00023163"/>
    </source>
</evidence>
<dbReference type="Gene3D" id="1.10.510.10">
    <property type="entry name" value="Transferase(Phosphotransferase) domain 1"/>
    <property type="match status" value="1"/>
</dbReference>
<dbReference type="GO" id="GO:0045892">
    <property type="term" value="P:negative regulation of DNA-templated transcription"/>
    <property type="evidence" value="ECO:0007669"/>
    <property type="project" value="UniProtKB-ARBA"/>
</dbReference>
<feature type="region of interest" description="Disordered" evidence="3">
    <location>
        <begin position="1406"/>
        <end position="1437"/>
    </location>
</feature>
<dbReference type="Pfam" id="PF13191">
    <property type="entry name" value="AAA_16"/>
    <property type="match status" value="1"/>
</dbReference>
<dbReference type="Proteomes" id="UP000271031">
    <property type="component" value="Unassembled WGS sequence"/>
</dbReference>
<dbReference type="InterPro" id="IPR053159">
    <property type="entry name" value="Hybrid_Histidine_Kinase"/>
</dbReference>
<dbReference type="Gene3D" id="3.40.50.300">
    <property type="entry name" value="P-loop containing nucleotide triphosphate hydrolases"/>
    <property type="match status" value="1"/>
</dbReference>
<dbReference type="PANTHER" id="PTHR43642">
    <property type="entry name" value="HYBRID SIGNAL TRANSDUCTION HISTIDINE KINASE G"/>
    <property type="match status" value="1"/>
</dbReference>
<dbReference type="Pfam" id="PF00069">
    <property type="entry name" value="Pkinase"/>
    <property type="match status" value="1"/>
</dbReference>
<dbReference type="InterPro" id="IPR041664">
    <property type="entry name" value="AAA_16"/>
</dbReference>
<dbReference type="SUPFAM" id="SSF46894">
    <property type="entry name" value="C-terminal effector domain of the bipartite response regulators"/>
    <property type="match status" value="1"/>
</dbReference>
<evidence type="ECO:0000256" key="3">
    <source>
        <dbReference type="SAM" id="MobiDB-lite"/>
    </source>
</evidence>
<comment type="caution">
    <text evidence="6">The sequence shown here is derived from an EMBL/GenBank/DDBJ whole genome shotgun (WGS) entry which is preliminary data.</text>
</comment>
<protein>
    <submittedName>
        <fullName evidence="6">GAF domain-containing protein</fullName>
    </submittedName>
</protein>
<dbReference type="SUPFAM" id="SSF55781">
    <property type="entry name" value="GAF domain-like"/>
    <property type="match status" value="1"/>
</dbReference>
<keyword evidence="2" id="KW-0804">Transcription</keyword>
<evidence type="ECO:0000313" key="7">
    <source>
        <dbReference type="Proteomes" id="UP000271031"/>
    </source>
</evidence>
<dbReference type="PROSITE" id="PS50011">
    <property type="entry name" value="PROTEIN_KINASE_DOM"/>
    <property type="match status" value="1"/>
</dbReference>
<reference evidence="6 7" key="1">
    <citation type="submission" date="2018-10" db="EMBL/GenBank/DDBJ databases">
        <title>Phylogenomics of Brevibacillus.</title>
        <authorList>
            <person name="Dunlap C."/>
        </authorList>
    </citation>
    <scope>NUCLEOTIDE SEQUENCE [LARGE SCALE GENOMIC DNA]</scope>
    <source>
        <strain evidence="6 7">JCM 15716</strain>
    </source>
</reference>
<accession>A0A3M8DG21</accession>
<dbReference type="SUPFAM" id="SSF52540">
    <property type="entry name" value="P-loop containing nucleoside triphosphate hydrolases"/>
    <property type="match status" value="1"/>
</dbReference>
<keyword evidence="7" id="KW-1185">Reference proteome</keyword>
<dbReference type="SMART" id="SM00220">
    <property type="entry name" value="S_TKc"/>
    <property type="match status" value="1"/>
</dbReference>
<dbReference type="SUPFAM" id="SSF56112">
    <property type="entry name" value="Protein kinase-like (PK-like)"/>
    <property type="match status" value="1"/>
</dbReference>
<dbReference type="CDD" id="cd06170">
    <property type="entry name" value="LuxR_C_like"/>
    <property type="match status" value="1"/>
</dbReference>
<dbReference type="PRINTS" id="PR00038">
    <property type="entry name" value="HTHLUXR"/>
</dbReference>
<dbReference type="InterPro" id="IPR000719">
    <property type="entry name" value="Prot_kinase_dom"/>
</dbReference>
<feature type="domain" description="Protein kinase" evidence="4">
    <location>
        <begin position="1"/>
        <end position="185"/>
    </location>
</feature>
<dbReference type="InterPro" id="IPR029016">
    <property type="entry name" value="GAF-like_dom_sf"/>
</dbReference>
<dbReference type="EMBL" id="RHHQ01000012">
    <property type="protein sequence ID" value="RNB87070.1"/>
    <property type="molecule type" value="Genomic_DNA"/>
</dbReference>
<dbReference type="GO" id="GO:0003677">
    <property type="term" value="F:DNA binding"/>
    <property type="evidence" value="ECO:0007669"/>
    <property type="project" value="InterPro"/>
</dbReference>
<evidence type="ECO:0000256" key="1">
    <source>
        <dbReference type="ARBA" id="ARBA00023015"/>
    </source>
</evidence>
<proteinExistence type="predicted"/>
<dbReference type="InterPro" id="IPR000792">
    <property type="entry name" value="Tscrpt_reg_LuxR_C"/>
</dbReference>
<dbReference type="GO" id="GO:0005524">
    <property type="term" value="F:ATP binding"/>
    <property type="evidence" value="ECO:0007669"/>
    <property type="project" value="InterPro"/>
</dbReference>
<dbReference type="Pfam" id="PF00196">
    <property type="entry name" value="GerE"/>
    <property type="match status" value="1"/>
</dbReference>
<dbReference type="CDD" id="cd00009">
    <property type="entry name" value="AAA"/>
    <property type="match status" value="1"/>
</dbReference>
<dbReference type="Pfam" id="PF01590">
    <property type="entry name" value="GAF"/>
    <property type="match status" value="1"/>
</dbReference>
<sequence length="1503" mass="168924">MTYTLGNSIEHCDDMTLEAMLANSGEWSLPDFLQLALQLAAIVGDSHRRRIVIRNLKPSTILINAQSMDMRVMHDGDAIVTESAMLETLPYLSPEMTGRLQRPVDHRTDLYSLGVIYYRIITGRFPYEAADAIEWTHAHLAKLPESAVSWRPALPPVIAAILERLLAKDPDERYQSAEGVRHDLARCQSMWQESGRIEPFALGQQDVSRLFAMLPQLYGREREIALLREAVLRASLGATELMLIVGPSGIGKTALIKQLQRSLFRENGYFISGKFEQFNRDIPYAPLIEAFRELIRQILTESEERTAWWKEKIKLALGQNAAVLGEVLPEITLLVGDVGQVEELSPSEAQRRFQLSFRHFIQVVTRKEHPLTLFLDDVQWADAATLQLIDSLLTDPGSQSLFVIGAWRESDVGDNHPLMLKMEEIRTAGVNVELLELGPLSLVELNRMVAETLRIEEKSAVPLSSLLYAKTAGNPFFFRQLFESLHDEGLLFFQPETGSWSWDVRAIESKQTTADLLDFMVDKIKRLPERAQAMLSLAACLGSRFHLELLSAVKQISIEELQQELDRAVQEGLIISDDGSSYSFLHDRIQQAAYSLLEPPRKQRFHYKVGTYLALQRSTGSYDVDIFELVSHLNAGVSLINEERERFELMAFNLEAGRKAKAASAFDTAAVYCRAGAELIRETDWAADFGLCFALLLERTECEYLCGHFEQAEKLAGGLSRRSRNRLERAAVCKVIATQYVNLGKYAEAISLGARLLAEFGIIIPVKPKQLDLFKELNLTKWHLRHQIDRLTELPDMQDVEQKMAMDLMLALAAPAFFSNKAVYVMLMSRSVRLTLKHGLSPISAAAFAGYGMALGLGMGDYETGYKLGRVALELVDRFNILSVKPKTYVMYGAVISRWLMHAEEGERYLEQGLLCGLEGGDYVFASYAMGALVNSFYVRKSIVELERRISAYMEILAETKDQFVSDNFVLYQQWIYALQGLTESPVSFVTKEFDEDAFMRQVQNTEFFATTLFQYYTYKTQLHYLQGEYEQAVQYANQAKPYMVYATHLPHLAECLFYHSLSIAGNMEKWNGWKRKRMTARLKANLRRFQDWAKHCAENYEHKVLLLEAELARLSQKDGMAMQMYEKAIRLAEAHGYVQNVAIASELAAHFYRQREIASSADFYSAKAYQFYRKWGATVKAERLLAEFPHSAQAEVAAAYESAPVALLSPGGPVASTSTSPREQAPVEKAAELDLATILKASHSVAEELDLGQLLSRLMKLIIENAGAQKGCVITEKAGAFQVEVEMGTDRAASVSAESSPMVAGETASESVLRYVWRTGSVMIAADAASDGLFAKDPYVIREKPRSILCAPIIISGEWKGVLYLENNLTTDAFSQERLKVLQMLAAQVIYVKNLLHSFGETTISVQTEPPTDDHQQSDLPQESMPTEQPSAQPLTEPLTERELEVLNLMAAGLSNKEIADQLVIAIGTVKTHVKNIFGKLNVNRRTKAVAEAKRYHLLNND</sequence>
<dbReference type="PROSITE" id="PS00622">
    <property type="entry name" value="HTH_LUXR_1"/>
    <property type="match status" value="1"/>
</dbReference>
<name>A0A3M8DG21_9BACL</name>
<evidence type="ECO:0000259" key="4">
    <source>
        <dbReference type="PROSITE" id="PS50011"/>
    </source>
</evidence>
<dbReference type="Gene3D" id="3.30.450.40">
    <property type="match status" value="1"/>
</dbReference>
<dbReference type="RefSeq" id="WP_122918768.1">
    <property type="nucleotide sequence ID" value="NZ_RHHQ01000012.1"/>
</dbReference>
<feature type="compositionally biased region" description="Polar residues" evidence="3">
    <location>
        <begin position="1419"/>
        <end position="1434"/>
    </location>
</feature>
<organism evidence="6 7">
    <name type="scientific">Brevibacillus fluminis</name>
    <dbReference type="NCBI Taxonomy" id="511487"/>
    <lineage>
        <taxon>Bacteria</taxon>
        <taxon>Bacillati</taxon>
        <taxon>Bacillota</taxon>
        <taxon>Bacilli</taxon>
        <taxon>Bacillales</taxon>
        <taxon>Paenibacillaceae</taxon>
        <taxon>Brevibacillus</taxon>
    </lineage>
</organism>
<keyword evidence="1" id="KW-0805">Transcription regulation</keyword>
<dbReference type="InterPro" id="IPR003018">
    <property type="entry name" value="GAF"/>
</dbReference>
<feature type="domain" description="HTH luxR-type" evidence="5">
    <location>
        <begin position="1433"/>
        <end position="1498"/>
    </location>
</feature>
<dbReference type="SMART" id="SM00421">
    <property type="entry name" value="HTH_LUXR"/>
    <property type="match status" value="1"/>
</dbReference>
<dbReference type="GO" id="GO:0004672">
    <property type="term" value="F:protein kinase activity"/>
    <property type="evidence" value="ECO:0007669"/>
    <property type="project" value="InterPro"/>
</dbReference>
<dbReference type="InterPro" id="IPR011009">
    <property type="entry name" value="Kinase-like_dom_sf"/>
</dbReference>
<dbReference type="PROSITE" id="PS50043">
    <property type="entry name" value="HTH_LUXR_2"/>
    <property type="match status" value="1"/>
</dbReference>
<dbReference type="InterPro" id="IPR016032">
    <property type="entry name" value="Sig_transdc_resp-reg_C-effctor"/>
</dbReference>
<dbReference type="OrthoDB" id="9801841at2"/>
<gene>
    <name evidence="6" type="ORF">EDM56_15350</name>
</gene>
<dbReference type="InterPro" id="IPR027417">
    <property type="entry name" value="P-loop_NTPase"/>
</dbReference>
<evidence type="ECO:0000313" key="6">
    <source>
        <dbReference type="EMBL" id="RNB87070.1"/>
    </source>
</evidence>
<dbReference type="InterPro" id="IPR036388">
    <property type="entry name" value="WH-like_DNA-bd_sf"/>
</dbReference>
<dbReference type="Gene3D" id="1.10.10.10">
    <property type="entry name" value="Winged helix-like DNA-binding domain superfamily/Winged helix DNA-binding domain"/>
    <property type="match status" value="1"/>
</dbReference>